<evidence type="ECO:0000256" key="4">
    <source>
        <dbReference type="ARBA" id="ARBA00023242"/>
    </source>
</evidence>
<dbReference type="Gene3D" id="2.40.50.430">
    <property type="match status" value="1"/>
</dbReference>
<feature type="compositionally biased region" description="Acidic residues" evidence="5">
    <location>
        <begin position="569"/>
        <end position="582"/>
    </location>
</feature>
<accession>A0A8H3L013</accession>
<dbReference type="EMBL" id="BLAL01000034">
    <property type="protein sequence ID" value="GES78114.1"/>
    <property type="molecule type" value="Genomic_DNA"/>
</dbReference>
<feature type="domain" description="DNA polymerase alpha/delta/epsilon subunit B" evidence="6">
    <location>
        <begin position="215"/>
        <end position="430"/>
    </location>
</feature>
<evidence type="ECO:0000256" key="2">
    <source>
        <dbReference type="ARBA" id="ARBA00006035"/>
    </source>
</evidence>
<feature type="region of interest" description="Disordered" evidence="5">
    <location>
        <begin position="644"/>
        <end position="713"/>
    </location>
</feature>
<feature type="region of interest" description="Disordered" evidence="5">
    <location>
        <begin position="727"/>
        <end position="767"/>
    </location>
</feature>
<dbReference type="InterPro" id="IPR041863">
    <property type="entry name" value="PolD2_C"/>
</dbReference>
<dbReference type="GO" id="GO:0006271">
    <property type="term" value="P:DNA strand elongation involved in DNA replication"/>
    <property type="evidence" value="ECO:0007669"/>
    <property type="project" value="TreeGrafter"/>
</dbReference>
<dbReference type="Gene3D" id="3.60.21.50">
    <property type="match status" value="1"/>
</dbReference>
<dbReference type="GO" id="GO:0003677">
    <property type="term" value="F:DNA binding"/>
    <property type="evidence" value="ECO:0007669"/>
    <property type="project" value="InterPro"/>
</dbReference>
<sequence length="789" mass="91027">MDEESGVSTFPIEGSTSDIPVEHLLSLSRTANEKAVEISRAETNYDDMPEYRKKLLVKKNSYTHFASIYFIRYTELSRIIRSKWKDCEAKHVNKILNVKPDELCYLVGTVYMEMQNKPNILAELSRNNWEPAPVLKEKYCSPMDEFWLDDDSGRIKIVGDRLKEEIIVSGIIMSVLGKENSQGEFEVSDIFIAGLPEQIYPMIRMDIDGDDDKYVALISGLNIDTSDVSETRLQIMLEYFTGELGCFPEQQNISSKIARIIIAGNSLATVKMVPDERKQKKYGYDNSLYDAEPLNKLDNFLEKLCSLLPVHIMPGQNDPADSTLPQQPILSNLLPKAGKNPNFHSATNPYWCKFDDVTFLGTSGQNVDDIYKYIEIEDRLILAERTLHWRHMAPTAPDTLWCYPFKDVDPFIIDQMPHVYFIGNQKEFATKLVKGVDQQCTRIILLPSFAESGIVAFLNLNNLKCHTTYFPSTVKRKQAEKQKSPEVEETTLVRKSPKNRSEKEVNVVIEHKTRGKEVNDKSIAESNSSVLKTREKTSRPKKNDTGTDNVQKMTYDGNDMDIEAGSSNLEDERDEDDEEYQFEDEKERDGENETSDYNSSSSELIEHEKPYYGGRKKLPPRTAATQKIDYSENRYYHEFQDYFFSRLDDDDEPERKKSMSTPTRKRSSRKLRSDDDYSNISSDSQDDRSNKRPRRKRLPNRESKEKRIDYSENKYYRQFDSALNAKLWTDKLPDDDDDDDGENEENETNDEQDINNKGKNKKSATAMVQDDEIKAKKLFGLYLLVNNNI</sequence>
<evidence type="ECO:0000256" key="1">
    <source>
        <dbReference type="ARBA" id="ARBA00004123"/>
    </source>
</evidence>
<evidence type="ECO:0000256" key="3">
    <source>
        <dbReference type="ARBA" id="ARBA00022705"/>
    </source>
</evidence>
<protein>
    <submittedName>
        <fullName evidence="8">DNA polymerase delta subunit 2</fullName>
    </submittedName>
</protein>
<dbReference type="Proteomes" id="UP000615446">
    <property type="component" value="Unassembled WGS sequence"/>
</dbReference>
<name>A0A8H3L013_9GLOM</name>
<keyword evidence="4" id="KW-0539">Nucleus</keyword>
<dbReference type="FunFam" id="3.60.21.50:FF:000002">
    <property type="entry name" value="DNA polymerase delta small subunit"/>
    <property type="match status" value="1"/>
</dbReference>
<dbReference type="CDD" id="cd07387">
    <property type="entry name" value="MPP_PolD2_C"/>
    <property type="match status" value="1"/>
</dbReference>
<feature type="compositionally biased region" description="Basic and acidic residues" evidence="5">
    <location>
        <begin position="532"/>
        <end position="545"/>
    </location>
</feature>
<dbReference type="InterPro" id="IPR024826">
    <property type="entry name" value="DNA_pol_delta/II_ssu"/>
</dbReference>
<dbReference type="InterPro" id="IPR040663">
    <property type="entry name" value="DNA_pol_D_N"/>
</dbReference>
<gene>
    <name evidence="8" type="ORF">RCL2_000543300</name>
</gene>
<evidence type="ECO:0000313" key="8">
    <source>
        <dbReference type="EMBL" id="GES78114.1"/>
    </source>
</evidence>
<dbReference type="AlphaFoldDB" id="A0A8H3L013"/>
<proteinExistence type="inferred from homology"/>
<evidence type="ECO:0000259" key="6">
    <source>
        <dbReference type="Pfam" id="PF04042"/>
    </source>
</evidence>
<dbReference type="GO" id="GO:0043625">
    <property type="term" value="C:delta DNA polymerase complex"/>
    <property type="evidence" value="ECO:0007669"/>
    <property type="project" value="TreeGrafter"/>
</dbReference>
<dbReference type="PANTHER" id="PTHR10416">
    <property type="entry name" value="DNA POLYMERASE DELTA SUBUNIT 2"/>
    <property type="match status" value="1"/>
</dbReference>
<feature type="compositionally biased region" description="Basic and acidic residues" evidence="5">
    <location>
        <begin position="477"/>
        <end position="486"/>
    </location>
</feature>
<dbReference type="Pfam" id="PF18018">
    <property type="entry name" value="DNA_pol_D_N"/>
    <property type="match status" value="1"/>
</dbReference>
<feature type="compositionally biased region" description="Acidic residues" evidence="5">
    <location>
        <begin position="733"/>
        <end position="753"/>
    </location>
</feature>
<feature type="compositionally biased region" description="Basic and acidic residues" evidence="5">
    <location>
        <begin position="699"/>
        <end position="713"/>
    </location>
</feature>
<dbReference type="Pfam" id="PF04042">
    <property type="entry name" value="DNA_pol_E_B"/>
    <property type="match status" value="1"/>
</dbReference>
<feature type="domain" description="DNA polymerase delta subunit OB-fold" evidence="7">
    <location>
        <begin position="65"/>
        <end position="190"/>
    </location>
</feature>
<evidence type="ECO:0000313" key="9">
    <source>
        <dbReference type="Proteomes" id="UP000615446"/>
    </source>
</evidence>
<dbReference type="PANTHER" id="PTHR10416:SF0">
    <property type="entry name" value="DNA POLYMERASE DELTA SUBUNIT 2"/>
    <property type="match status" value="1"/>
</dbReference>
<feature type="region of interest" description="Disordered" evidence="5">
    <location>
        <begin position="476"/>
        <end position="632"/>
    </location>
</feature>
<feature type="compositionally biased region" description="Basic and acidic residues" evidence="5">
    <location>
        <begin position="499"/>
        <end position="523"/>
    </location>
</feature>
<evidence type="ECO:0000259" key="7">
    <source>
        <dbReference type="Pfam" id="PF18018"/>
    </source>
</evidence>
<evidence type="ECO:0000256" key="5">
    <source>
        <dbReference type="SAM" id="MobiDB-lite"/>
    </source>
</evidence>
<dbReference type="GO" id="GO:1902969">
    <property type="term" value="P:mitotic DNA replication"/>
    <property type="evidence" value="ECO:0007669"/>
    <property type="project" value="UniProtKB-ARBA"/>
</dbReference>
<dbReference type="InterPro" id="IPR007185">
    <property type="entry name" value="DNA_pol_a/d/e_bsu"/>
</dbReference>
<comment type="caution">
    <text evidence="8">The sequence shown here is derived from an EMBL/GenBank/DDBJ whole genome shotgun (WGS) entry which is preliminary data.</text>
</comment>
<reference evidence="8" key="1">
    <citation type="submission" date="2019-10" db="EMBL/GenBank/DDBJ databases">
        <title>Conservation and host-specific expression of non-tandemly repeated heterogenous ribosome RNA gene in arbuscular mycorrhizal fungi.</title>
        <authorList>
            <person name="Maeda T."/>
            <person name="Kobayashi Y."/>
            <person name="Nakagawa T."/>
            <person name="Ezawa T."/>
            <person name="Yamaguchi K."/>
            <person name="Bino T."/>
            <person name="Nishimoto Y."/>
            <person name="Shigenobu S."/>
            <person name="Kawaguchi M."/>
        </authorList>
    </citation>
    <scope>NUCLEOTIDE SEQUENCE</scope>
    <source>
        <strain evidence="8">HR1</strain>
    </source>
</reference>
<comment type="similarity">
    <text evidence="2">Belongs to the DNA polymerase delta/II small subunit family.</text>
</comment>
<organism evidence="8 9">
    <name type="scientific">Rhizophagus clarus</name>
    <dbReference type="NCBI Taxonomy" id="94130"/>
    <lineage>
        <taxon>Eukaryota</taxon>
        <taxon>Fungi</taxon>
        <taxon>Fungi incertae sedis</taxon>
        <taxon>Mucoromycota</taxon>
        <taxon>Glomeromycotina</taxon>
        <taxon>Glomeromycetes</taxon>
        <taxon>Glomerales</taxon>
        <taxon>Glomeraceae</taxon>
        <taxon>Rhizophagus</taxon>
    </lineage>
</organism>
<dbReference type="OrthoDB" id="3763at2759"/>
<comment type="subcellular location">
    <subcellularLocation>
        <location evidence="1">Nucleus</location>
    </subcellularLocation>
</comment>
<keyword evidence="3" id="KW-0235">DNA replication</keyword>